<reference evidence="3" key="1">
    <citation type="submission" date="2017-06" db="EMBL/GenBank/DDBJ databases">
        <title>Novel phages from South African skin metaviromes.</title>
        <authorList>
            <person name="van Zyl L.J."/>
            <person name="Abrahams Y."/>
            <person name="Stander E.A."/>
            <person name="Kirby B.M."/>
            <person name="Clavaud C."/>
            <person name="Farcet C."/>
            <person name="Breton L."/>
            <person name="Trindade M.I."/>
        </authorList>
    </citation>
    <scope>NUCLEOTIDE SEQUENCE</scope>
</reference>
<dbReference type="Pfam" id="PF21783">
    <property type="entry name" value="YNCE"/>
    <property type="match status" value="1"/>
</dbReference>
<evidence type="ECO:0000256" key="1">
    <source>
        <dbReference type="SAM" id="MobiDB-lite"/>
    </source>
</evidence>
<name>A0A2H4JCI3_9CAUD</name>
<gene>
    <name evidence="3" type="ORF">10S6_9</name>
</gene>
<feature type="domain" description="YNCE-like beta-propeller" evidence="2">
    <location>
        <begin position="4"/>
        <end position="54"/>
    </location>
</feature>
<evidence type="ECO:0000313" key="3">
    <source>
        <dbReference type="EMBL" id="ASN72974.1"/>
    </source>
</evidence>
<dbReference type="InterPro" id="IPR048433">
    <property type="entry name" value="YNCE-like_beta-prop"/>
</dbReference>
<evidence type="ECO:0000259" key="2">
    <source>
        <dbReference type="Pfam" id="PF21783"/>
    </source>
</evidence>
<dbReference type="SUPFAM" id="SSF50974">
    <property type="entry name" value="Nitrous oxide reductase, N-terminal domain"/>
    <property type="match status" value="1"/>
</dbReference>
<feature type="region of interest" description="Disordered" evidence="1">
    <location>
        <begin position="37"/>
        <end position="105"/>
    </location>
</feature>
<organism evidence="3">
    <name type="scientific">uncultured Caudovirales phage</name>
    <dbReference type="NCBI Taxonomy" id="2100421"/>
    <lineage>
        <taxon>Viruses</taxon>
        <taxon>Duplodnaviria</taxon>
        <taxon>Heunggongvirae</taxon>
        <taxon>Uroviricota</taxon>
        <taxon>Caudoviricetes</taxon>
        <taxon>Peduoviridae</taxon>
        <taxon>Maltschvirus</taxon>
        <taxon>Maltschvirus maltsch</taxon>
    </lineage>
</organism>
<dbReference type="InterPro" id="IPR011045">
    <property type="entry name" value="N2O_reductase_N"/>
</dbReference>
<dbReference type="EMBL" id="MF417990">
    <property type="protein sequence ID" value="ASN72974.1"/>
    <property type="molecule type" value="Genomic_DNA"/>
</dbReference>
<proteinExistence type="predicted"/>
<accession>A0A2H4JCI3</accession>
<sequence length="105" mass="11676">MPDIDDPYHIGFSPDQKWFVVTGNRLDRADLYRWDGRALQPARPLPPGPTPTHTATPPASPRARDRAPHQGHRPTAPPANRRIPATPPPAHSCTRPPHARRTHDA</sequence>
<protein>
    <recommendedName>
        <fullName evidence="2">YNCE-like beta-propeller domain-containing protein</fullName>
    </recommendedName>
</protein>